<dbReference type="OrthoDB" id="4823400at2"/>
<proteinExistence type="predicted"/>
<keyword evidence="1" id="KW-0472">Membrane</keyword>
<evidence type="ECO:0000256" key="1">
    <source>
        <dbReference type="SAM" id="Phobius"/>
    </source>
</evidence>
<sequence length="452" mass="47728">MTRDLGDLMWGAVGERSQSLDGLTPDAGDLARLRSRVRRGRTARHVREGAVAVPVVAALVAVGWFGLDRMNQPDPPPATQEPVVPTPDDDGTDDVVLGEPIDEPGLPTYYELPDGLLEQTGPGWLVTVHRPSRHDADAGIDAEFDVLVNAMFLVAPDGTHFLVGKFDADANVYPVAWRAGSPTVDVVVDTLTAGYLEQRPDQDLMAATYDLRTRAFTEREGDAIWPPDTSLDVPRSPSGRGISIEYADTFTLSAADGGASAQLGYAVPGKVCSPVGWLGEQSFLALCLDASMLTDGGLDVGGTEWDYHPVLVQVDLDGARVLSVAEVRTLAEGDPLPSAGEGIAVRDGVVAFSSETGGPYGCWTGVDLWTPDGFQALQRPEAGENSFDVRVVDGVAYVQASPGCTGEGGAATLTAHELTTGGSRLLEPAPADWRPGEPGTVWDGLIAWTVAE</sequence>
<dbReference type="EMBL" id="BJYK01000013">
    <property type="protein sequence ID" value="GEN81544.1"/>
    <property type="molecule type" value="Genomic_DNA"/>
</dbReference>
<dbReference type="Proteomes" id="UP000321484">
    <property type="component" value="Unassembled WGS sequence"/>
</dbReference>
<gene>
    <name evidence="2" type="ORF">AFE02nite_32780</name>
</gene>
<feature type="transmembrane region" description="Helical" evidence="1">
    <location>
        <begin position="49"/>
        <end position="67"/>
    </location>
</feature>
<name>A0A511Z289_9CELL</name>
<reference evidence="2 3" key="1">
    <citation type="submission" date="2019-07" db="EMBL/GenBank/DDBJ databases">
        <title>Whole genome shotgun sequence of Actinotalea fermentans NBRC 105374.</title>
        <authorList>
            <person name="Hosoyama A."/>
            <person name="Uohara A."/>
            <person name="Ohji S."/>
            <person name="Ichikawa N."/>
        </authorList>
    </citation>
    <scope>NUCLEOTIDE SEQUENCE [LARGE SCALE GENOMIC DNA]</scope>
    <source>
        <strain evidence="2 3">NBRC 105374</strain>
    </source>
</reference>
<dbReference type="AlphaFoldDB" id="A0A511Z289"/>
<keyword evidence="3" id="KW-1185">Reference proteome</keyword>
<dbReference type="RefSeq" id="WP_034245640.1">
    <property type="nucleotide sequence ID" value="NZ_BJYK01000013.1"/>
</dbReference>
<keyword evidence="1" id="KW-1133">Transmembrane helix</keyword>
<keyword evidence="1" id="KW-0812">Transmembrane</keyword>
<organism evidence="2 3">
    <name type="scientific">Actinotalea fermentans</name>
    <dbReference type="NCBI Taxonomy" id="43671"/>
    <lineage>
        <taxon>Bacteria</taxon>
        <taxon>Bacillati</taxon>
        <taxon>Actinomycetota</taxon>
        <taxon>Actinomycetes</taxon>
        <taxon>Micrococcales</taxon>
        <taxon>Cellulomonadaceae</taxon>
        <taxon>Actinotalea</taxon>
    </lineage>
</organism>
<protein>
    <submittedName>
        <fullName evidence="2">Uncharacterized protein</fullName>
    </submittedName>
</protein>
<evidence type="ECO:0000313" key="2">
    <source>
        <dbReference type="EMBL" id="GEN81544.1"/>
    </source>
</evidence>
<accession>A0A511Z289</accession>
<comment type="caution">
    <text evidence="2">The sequence shown here is derived from an EMBL/GenBank/DDBJ whole genome shotgun (WGS) entry which is preliminary data.</text>
</comment>
<evidence type="ECO:0000313" key="3">
    <source>
        <dbReference type="Proteomes" id="UP000321484"/>
    </source>
</evidence>